<evidence type="ECO:0000313" key="1">
    <source>
        <dbReference type="EMBL" id="KAI3745206.1"/>
    </source>
</evidence>
<dbReference type="Proteomes" id="UP001056120">
    <property type="component" value="Linkage Group LG19"/>
</dbReference>
<name>A0ACB9DFG0_9ASTR</name>
<sequence length="1690" mass="191617">MCARSRSCALAKCAGGGSCALAKCAGGGTCALAKCAGGGVCALAKCAGSRVCALAKCADIRTDEVKSYVKSLDLRLGQPRLAYQSGNVIPSLVVDYGQRAIVTTRTTWAMSLWHVNGFDVVQLVMRMDGDAWLEMKSYPTAFEDWHPVMFSYDVIMFTLPHNEMARRGNGRRGGRTGGRTGGRNGGRGRIPARQEYSEEGSVHTEPAVSVHEVEQTQVEEQPFTFEPEVRAAIAREFTELMKNSLPGLLAEALKQVNGAGGSSAAIGAQNNEIDNAPPARGCDYKSFKACDPPILTGKKDAVATFDWVIRMEAAIRLSECRANQVVKFAANSLREEASHWWEGVRQAKGSEIVDAMMWADLKTLVIKNFCLGNEIEKVEREFLGLKAGNMTHRQYTTRFNELARLVPHLVTTEERKIACYIQGLPDQVRTYVKANAPTTYDLAVELSGVVFDDLALNVVAVEEQKKRPSFSNKRTGGKMFGARDKRARVDEPTVCKKCGREHVGECRVGSSLCFKCGKTGHYSRECPQGYKCYNCGDFGHMSRECTKPRMGETGKGKGPEKKGEGSRAKTRAYALTQEQARADPDVASGTFVLDNTLVSVLFDSGAGKSFISLSFCKRMKYAASKLERAFSVETAEGRTARVTDVVDNSTIKIEGHRFPVRLFVMVLGGFDVVLGMDWLTANEAQIICKRKIIQLKAPDGSKVEVFGDRDAPMPNVISMIKAMNYLGRGCEAYLVYVIDKCKEVKELDDVPVVREYPEVFPEDLPGIPPAREIEFRIDLVPDAQPVAKAPYRLAPVEMKELMVQLDELLEKGFIQPSISLWGAPVLFVKKKDGSMRMCIDYRELNKRTVKNKYPLPRIDDLFDQLQGASWFSKIDLRSGYHQLKVREEDIPKTAFRTRYGHFEFRVMSFGLTNAPAAFMDLMNRVCRPMLDRSVIVFIDDILIYSKNEGDHACHLKEVLEALKKEKLYAKFSKCAFWLREVQFLGHVIGPNGIMVDPTKIVSVSEWDIPKTSTEIRSFLGLAGYYRRFIQDFSKIASPLIKLTRKEVKYEWGSTQDEAFKELKEKLTQAPVLALPEGSEHLVVYSDASGQGLGCVLMQRGRVIAYASRQLKVHEVNYPTHDLELAAVVFALKIWRHYLYGVKFTIYSDHKSLKYFFEQKELNMRQRRWLELLKDYNCEILYHPGKANVVADALSRKDVPTPIRVKACQLVVTSDVMREIERAQDEALNEENIKKERMVGQQDKLEHNTLGVRTRFGWVWIPMGGELRTKILDEAHKSRYSIHPGTNKMYQDLKKDYWWPGMKCDVTKYVSKCLTCSQVKAEHQKPYGKIQPLDIPEWKWEHITMDFITKLPRTAKGHDAIWVIVDRLTKSAHFLPIREKFSSERLAEVFINEVVTRYGMPLTIVSDRDTRFTSRFWKRFHEAMGTRLNISTAYHPQTDGQSERTIQTLEDMLRACIIDFGGSWDSHLPLAEFSYNNSHHTTIGMPPYEMLYGRRCRTPVCWGEIGQKELGSPEVIKETSERFDQIKARMKAAQDRQKSYADRRRGPIEFDVGDRVMLKVSPWKGIIRFRKRGKLSPRFVGPFRIMARVGEVAYRLELPDELSGIHPTFHVSHLRKCLADESAHVPLTDIKLDNSLNYIEEPVAILDRKEKRLRNKVIQLVKVQWRHRKGSEATWETEAEMRESYPQLFDL</sequence>
<reference evidence="1 2" key="2">
    <citation type="journal article" date="2022" name="Mol. Ecol. Resour.">
        <title>The genomes of chicory, endive, great burdock and yacon provide insights into Asteraceae paleo-polyploidization history and plant inulin production.</title>
        <authorList>
            <person name="Fan W."/>
            <person name="Wang S."/>
            <person name="Wang H."/>
            <person name="Wang A."/>
            <person name="Jiang F."/>
            <person name="Liu H."/>
            <person name="Zhao H."/>
            <person name="Xu D."/>
            <person name="Zhang Y."/>
        </authorList>
    </citation>
    <scope>NUCLEOTIDE SEQUENCE [LARGE SCALE GENOMIC DNA]</scope>
    <source>
        <strain evidence="2">cv. Yunnan</strain>
        <tissue evidence="1">Leaves</tissue>
    </source>
</reference>
<organism evidence="1 2">
    <name type="scientific">Smallanthus sonchifolius</name>
    <dbReference type="NCBI Taxonomy" id="185202"/>
    <lineage>
        <taxon>Eukaryota</taxon>
        <taxon>Viridiplantae</taxon>
        <taxon>Streptophyta</taxon>
        <taxon>Embryophyta</taxon>
        <taxon>Tracheophyta</taxon>
        <taxon>Spermatophyta</taxon>
        <taxon>Magnoliopsida</taxon>
        <taxon>eudicotyledons</taxon>
        <taxon>Gunneridae</taxon>
        <taxon>Pentapetalae</taxon>
        <taxon>asterids</taxon>
        <taxon>campanulids</taxon>
        <taxon>Asterales</taxon>
        <taxon>Asteraceae</taxon>
        <taxon>Asteroideae</taxon>
        <taxon>Heliantheae alliance</taxon>
        <taxon>Millerieae</taxon>
        <taxon>Smallanthus</taxon>
    </lineage>
</organism>
<keyword evidence="2" id="KW-1185">Reference proteome</keyword>
<reference evidence="2" key="1">
    <citation type="journal article" date="2022" name="Mol. Ecol. Resour.">
        <title>The genomes of chicory, endive, great burdock and yacon provide insights into Asteraceae palaeo-polyploidization history and plant inulin production.</title>
        <authorList>
            <person name="Fan W."/>
            <person name="Wang S."/>
            <person name="Wang H."/>
            <person name="Wang A."/>
            <person name="Jiang F."/>
            <person name="Liu H."/>
            <person name="Zhao H."/>
            <person name="Xu D."/>
            <person name="Zhang Y."/>
        </authorList>
    </citation>
    <scope>NUCLEOTIDE SEQUENCE [LARGE SCALE GENOMIC DNA]</scope>
    <source>
        <strain evidence="2">cv. Yunnan</strain>
    </source>
</reference>
<evidence type="ECO:0000313" key="2">
    <source>
        <dbReference type="Proteomes" id="UP001056120"/>
    </source>
</evidence>
<proteinExistence type="predicted"/>
<protein>
    <submittedName>
        <fullName evidence="1">Uncharacterized protein</fullName>
    </submittedName>
</protein>
<comment type="caution">
    <text evidence="1">The sequence shown here is derived from an EMBL/GenBank/DDBJ whole genome shotgun (WGS) entry which is preliminary data.</text>
</comment>
<accession>A0ACB9DFG0</accession>
<dbReference type="EMBL" id="CM042036">
    <property type="protein sequence ID" value="KAI3745206.1"/>
    <property type="molecule type" value="Genomic_DNA"/>
</dbReference>
<gene>
    <name evidence="1" type="ORF">L1987_58313</name>
</gene>